<evidence type="ECO:0000313" key="2">
    <source>
        <dbReference type="Proteomes" id="UP000689195"/>
    </source>
</evidence>
<gene>
    <name evidence="1" type="ORF">PPENT_87.1.T0500253</name>
</gene>
<reference evidence="1" key="1">
    <citation type="submission" date="2021-01" db="EMBL/GenBank/DDBJ databases">
        <authorList>
            <consortium name="Genoscope - CEA"/>
            <person name="William W."/>
        </authorList>
    </citation>
    <scope>NUCLEOTIDE SEQUENCE</scope>
</reference>
<name>A0A8S1UX14_9CILI</name>
<proteinExistence type="predicted"/>
<sequence>MLLISVELKTVLKYWEQCLQNLKSSLKFFLTSYSFWQYSINIILVIGQQCTLSQIGVEKEATLKTKANFMSLQLLLLIRHINQKIILKLGANIHILNGILILWEVICKNLNFQLHHNTLGQIYQLKHKIVSRTVQQQIESRSQSVMIGTSYAGQYNIKIDIDITFLLVIYNKTFSQYDQMRASSIISTAPALKLSDLP</sequence>
<dbReference type="AlphaFoldDB" id="A0A8S1UX14"/>
<protein>
    <submittedName>
        <fullName evidence="1">Uncharacterized protein</fullName>
    </submittedName>
</protein>
<organism evidence="1 2">
    <name type="scientific">Paramecium pentaurelia</name>
    <dbReference type="NCBI Taxonomy" id="43138"/>
    <lineage>
        <taxon>Eukaryota</taxon>
        <taxon>Sar</taxon>
        <taxon>Alveolata</taxon>
        <taxon>Ciliophora</taxon>
        <taxon>Intramacronucleata</taxon>
        <taxon>Oligohymenophorea</taxon>
        <taxon>Peniculida</taxon>
        <taxon>Parameciidae</taxon>
        <taxon>Paramecium</taxon>
    </lineage>
</organism>
<accession>A0A8S1UX14</accession>
<comment type="caution">
    <text evidence="1">The sequence shown here is derived from an EMBL/GenBank/DDBJ whole genome shotgun (WGS) entry which is preliminary data.</text>
</comment>
<dbReference type="Proteomes" id="UP000689195">
    <property type="component" value="Unassembled WGS sequence"/>
</dbReference>
<keyword evidence="2" id="KW-1185">Reference proteome</keyword>
<evidence type="ECO:0000313" key="1">
    <source>
        <dbReference type="EMBL" id="CAD8169281.1"/>
    </source>
</evidence>
<dbReference type="EMBL" id="CAJJDO010000050">
    <property type="protein sequence ID" value="CAD8169281.1"/>
    <property type="molecule type" value="Genomic_DNA"/>
</dbReference>